<feature type="compositionally biased region" description="Basic and acidic residues" evidence="2">
    <location>
        <begin position="973"/>
        <end position="985"/>
    </location>
</feature>
<feature type="region of interest" description="Disordered" evidence="2">
    <location>
        <begin position="1178"/>
        <end position="1316"/>
    </location>
</feature>
<dbReference type="PANTHER" id="PTHR21301:SF11">
    <property type="entry name" value="GIY-YIG DOMAIN-CONTAINING PROTEIN"/>
    <property type="match status" value="1"/>
</dbReference>
<feature type="compositionally biased region" description="Basic and acidic residues" evidence="2">
    <location>
        <begin position="908"/>
        <end position="920"/>
    </location>
</feature>
<feature type="non-terminal residue" evidence="4">
    <location>
        <position position="1"/>
    </location>
</feature>
<feature type="compositionally biased region" description="Basic and acidic residues" evidence="2">
    <location>
        <begin position="1203"/>
        <end position="1217"/>
    </location>
</feature>
<dbReference type="Pfam" id="PF00078">
    <property type="entry name" value="RVT_1"/>
    <property type="match status" value="1"/>
</dbReference>
<feature type="compositionally biased region" description="Polar residues" evidence="2">
    <location>
        <begin position="871"/>
        <end position="888"/>
    </location>
</feature>
<dbReference type="SUPFAM" id="SSF56672">
    <property type="entry name" value="DNA/RNA polymerases"/>
    <property type="match status" value="1"/>
</dbReference>
<dbReference type="CTD" id="20327987"/>
<dbReference type="Pfam" id="PF26215">
    <property type="entry name" value="HTH_animal"/>
    <property type="match status" value="1"/>
</dbReference>
<evidence type="ECO:0000256" key="2">
    <source>
        <dbReference type="SAM" id="MobiDB-lite"/>
    </source>
</evidence>
<protein>
    <recommendedName>
        <fullName evidence="3">Reverse transcriptase domain-containing protein</fullName>
    </recommendedName>
</protein>
<evidence type="ECO:0000313" key="5">
    <source>
        <dbReference type="Proteomes" id="UP000054324"/>
    </source>
</evidence>
<evidence type="ECO:0000259" key="3">
    <source>
        <dbReference type="PROSITE" id="PS50878"/>
    </source>
</evidence>
<dbReference type="EMBL" id="KL596725">
    <property type="protein sequence ID" value="KER27350.1"/>
    <property type="molecule type" value="Genomic_DNA"/>
</dbReference>
<feature type="coiled-coil region" evidence="1">
    <location>
        <begin position="1070"/>
        <end position="1132"/>
    </location>
</feature>
<feature type="compositionally biased region" description="Polar residues" evidence="2">
    <location>
        <begin position="787"/>
        <end position="807"/>
    </location>
</feature>
<dbReference type="PANTHER" id="PTHR21301">
    <property type="entry name" value="REVERSE TRANSCRIPTASE"/>
    <property type="match status" value="1"/>
</dbReference>
<feature type="domain" description="Reverse transcriptase" evidence="3">
    <location>
        <begin position="195"/>
        <end position="426"/>
    </location>
</feature>
<dbReference type="InterPro" id="IPR058912">
    <property type="entry name" value="HTH_animal"/>
</dbReference>
<gene>
    <name evidence="4" type="ORF">T265_13820</name>
</gene>
<dbReference type="PROSITE" id="PS50878">
    <property type="entry name" value="RT_POL"/>
    <property type="match status" value="1"/>
</dbReference>
<dbReference type="RefSeq" id="XP_009168926.1">
    <property type="nucleotide sequence ID" value="XM_009170662.1"/>
</dbReference>
<feature type="compositionally biased region" description="Basic and acidic residues" evidence="2">
    <location>
        <begin position="1233"/>
        <end position="1257"/>
    </location>
</feature>
<evidence type="ECO:0000256" key="1">
    <source>
        <dbReference type="SAM" id="Coils"/>
    </source>
</evidence>
<dbReference type="KEGG" id="ovi:T265_13820"/>
<dbReference type="CDD" id="cd00304">
    <property type="entry name" value="RT_like"/>
    <property type="match status" value="1"/>
</dbReference>
<feature type="region of interest" description="Disordered" evidence="2">
    <location>
        <begin position="957"/>
        <end position="1022"/>
    </location>
</feature>
<sequence>CAVLDIRPYEAHLLKWQENPQVHCCSECFYEVFFTSLSLHDNKKMSSDVSRQLTEAEENVLVKGLNFNFKDATNLEYLASLEAAMKSIGLDENAQQLLRQTVVPAIARNKPLNVLSGKEKEAMNKLKKDENIVILPADKGRLTVIMDKPDYINKAKALVNDTTTYRRLERDQSKQLASKINKNLKQLQDLHKITKEEYWRMRARDSAIPRFYGLPKVHKESIPLRPIVSLPGTATCNLSKELWKRLKHLISGSQHSINNAGQFLEKLKHVSIDQDEIMVSFDVSSLFTSVDLDSAKTTVAELLDNNGTPTGSLEKEDLCRLLDLCLITHFEFNGEYYEQLRGAPMGSPISEFIAEVTMQKLEQIGLPDINPKIWIRYVDDTFVIIKRSELQRVSQLLNNVFDDIKFTTEEENNGKLAFLDILITRLPNGQLQTEVFRKATHTDQILSYHSNHPNCHKRSCIRTLFKRIETHCSTTESKIKEEKRLYKLFQKNGYPRNFIWRTLRKPNTIDATGQTASKRVTLPYIKNTAEMTARLLRQHNTMVAYKPANTLRRTLSRPKGKLDPMAKNNVIYRIQCKDCDKRPSTSQPLYQIPALRPSSMQKTSCDWRRKSVRRSGQVSHCTIDCSTGPKSHSPERQLSQRVEKDIEWRPTRRRVVPNGDQATDLNDPNECNPVHLQEAIKQDLVDLLRSQIACLLEENEKILVTLDDYRQRFFNLQREQKESAPDPTAEHLALQTELGDARLREAELTVAFGELQERVAEIDRIIETDPEMLAFFNAVTISTTTLSKQKPLQRTMTANPGSPSLQQKRMHRADRGGSFSSQKQCAYINDRRTISRYTTSPGRARRSRVTGDSYNNTTDLDAEPTHRSGLESPQSDSGCSLNSHTASDLTEHANSYEDGVSHVKQRPRPYDTHHKEHFAEGDTSEQGYEEDRCFKSNRPEGFVSLLRRSRSSVAEHPYASGFHSETHSPSSQADDHFTFNYRHTDNTPTPTDGGHTPLSPDEPLSTRSEPRGTVSSNTQHGLDRFNKLRASFKQSFGLGSAKPDFRMEAFAARQGEARALLSLRETRMELLRVQSRCQTLQRHMERLEAINTSRMEELEAAVSVERDLRQEIRGLQRRIFELEAEHREFRVNQRIKEMELMSKLAEANLQLSHVELTNQQAVVWTELNKAHDAASDLMTHTRVSQQSVASSPIDPIGSQSSEDNVRVTVERSIHERGNQAGQQTSAAPVKLRPSVEHSLTRLDSGKRRNENTIERDQNNSCQDLFQDKSSKLNQSGPQTPFADKFQGHRDTDHSLGSLSELRLQPDQSLMGRTGWR</sequence>
<accession>A0A074ZVF4</accession>
<feature type="compositionally biased region" description="Basic and acidic residues" evidence="2">
    <location>
        <begin position="889"/>
        <end position="901"/>
    </location>
</feature>
<dbReference type="Proteomes" id="UP000054324">
    <property type="component" value="Unassembled WGS sequence"/>
</dbReference>
<keyword evidence="5" id="KW-1185">Reference proteome</keyword>
<feature type="region of interest" description="Disordered" evidence="2">
    <location>
        <begin position="787"/>
        <end position="931"/>
    </location>
</feature>
<organism evidence="4 5">
    <name type="scientific">Opisthorchis viverrini</name>
    <name type="common">Southeast Asian liver fluke</name>
    <dbReference type="NCBI Taxonomy" id="6198"/>
    <lineage>
        <taxon>Eukaryota</taxon>
        <taxon>Metazoa</taxon>
        <taxon>Spiralia</taxon>
        <taxon>Lophotrochozoa</taxon>
        <taxon>Platyhelminthes</taxon>
        <taxon>Trematoda</taxon>
        <taxon>Digenea</taxon>
        <taxon>Opisthorchiida</taxon>
        <taxon>Opisthorchiata</taxon>
        <taxon>Opisthorchiidae</taxon>
        <taxon>Opisthorchis</taxon>
    </lineage>
</organism>
<dbReference type="InterPro" id="IPR043502">
    <property type="entry name" value="DNA/RNA_pol_sf"/>
</dbReference>
<proteinExistence type="predicted"/>
<feature type="compositionally biased region" description="Polar residues" evidence="2">
    <location>
        <begin position="850"/>
        <end position="859"/>
    </location>
</feature>
<dbReference type="GeneID" id="20327987"/>
<dbReference type="InterPro" id="IPR000477">
    <property type="entry name" value="RT_dom"/>
</dbReference>
<name>A0A074ZVF4_OPIVI</name>
<evidence type="ECO:0000313" key="4">
    <source>
        <dbReference type="EMBL" id="KER27350.1"/>
    </source>
</evidence>
<keyword evidence="1" id="KW-0175">Coiled coil</keyword>
<feature type="coiled-coil region" evidence="1">
    <location>
        <begin position="170"/>
        <end position="197"/>
    </location>
</feature>
<feature type="compositionally biased region" description="Polar residues" evidence="2">
    <location>
        <begin position="1181"/>
        <end position="1190"/>
    </location>
</feature>
<dbReference type="OrthoDB" id="6275463at2759"/>
<reference evidence="4 5" key="1">
    <citation type="submission" date="2013-11" db="EMBL/GenBank/DDBJ databases">
        <title>Opisthorchis viverrini - life in the bile duct.</title>
        <authorList>
            <person name="Young N.D."/>
            <person name="Nagarajan N."/>
            <person name="Lin S.J."/>
            <person name="Korhonen P.K."/>
            <person name="Jex A.R."/>
            <person name="Hall R.S."/>
            <person name="Safavi-Hemami H."/>
            <person name="Kaewkong W."/>
            <person name="Bertrand D."/>
            <person name="Gao S."/>
            <person name="Seet Q."/>
            <person name="Wongkham S."/>
            <person name="Teh B.T."/>
            <person name="Wongkham C."/>
            <person name="Intapan P.M."/>
            <person name="Maleewong W."/>
            <person name="Yang X."/>
            <person name="Hu M."/>
            <person name="Wang Z."/>
            <person name="Hofmann A."/>
            <person name="Sternberg P.W."/>
            <person name="Tan P."/>
            <person name="Wang J."/>
            <person name="Gasser R.B."/>
        </authorList>
    </citation>
    <scope>NUCLEOTIDE SEQUENCE [LARGE SCALE GENOMIC DNA]</scope>
</reference>